<evidence type="ECO:0000256" key="2">
    <source>
        <dbReference type="ARBA" id="ARBA00007797"/>
    </source>
</evidence>
<dbReference type="GO" id="GO:0042254">
    <property type="term" value="P:ribosome biogenesis"/>
    <property type="evidence" value="ECO:0007669"/>
    <property type="project" value="UniProtKB-KW"/>
</dbReference>
<gene>
    <name evidence="9" type="ORF">E4U09_003039</name>
</gene>
<evidence type="ECO:0000256" key="1">
    <source>
        <dbReference type="ARBA" id="ARBA00004604"/>
    </source>
</evidence>
<evidence type="ECO:0000256" key="5">
    <source>
        <dbReference type="PIRNR" id="PIRNR028977"/>
    </source>
</evidence>
<comment type="subcellular location">
    <subcellularLocation>
        <location evidence="1 5">Nucleus</location>
        <location evidence="1 5">Nucleolus</location>
    </subcellularLocation>
</comment>
<dbReference type="Proteomes" id="UP000707071">
    <property type="component" value="Unassembled WGS sequence"/>
</dbReference>
<dbReference type="PIRSF" id="PIRSF028977">
    <property type="entry name" value="Nucleolar_complex_p3"/>
    <property type="match status" value="1"/>
</dbReference>
<dbReference type="InterPro" id="IPR011501">
    <property type="entry name" value="Noc3_N"/>
</dbReference>
<evidence type="ECO:0000256" key="3">
    <source>
        <dbReference type="ARBA" id="ARBA00023054"/>
    </source>
</evidence>
<dbReference type="PANTHER" id="PTHR14428:SF5">
    <property type="entry name" value="NUCLEOLAR COMPLEX PROTEIN 3 HOMOLOG"/>
    <property type="match status" value="1"/>
</dbReference>
<accession>A0A9P7U5G0</accession>
<organism evidence="9 10">
    <name type="scientific">Claviceps aff. purpurea</name>
    <dbReference type="NCBI Taxonomy" id="1967640"/>
    <lineage>
        <taxon>Eukaryota</taxon>
        <taxon>Fungi</taxon>
        <taxon>Dikarya</taxon>
        <taxon>Ascomycota</taxon>
        <taxon>Pezizomycotina</taxon>
        <taxon>Sordariomycetes</taxon>
        <taxon>Hypocreomycetidae</taxon>
        <taxon>Hypocreales</taxon>
        <taxon>Clavicipitaceae</taxon>
        <taxon>Claviceps</taxon>
    </lineage>
</organism>
<reference evidence="9 10" key="1">
    <citation type="journal article" date="2020" name="bioRxiv">
        <title>Whole genome comparisons of ergot fungi reveals the divergence and evolution of species within the genus Claviceps are the result of varying mechanisms driving genome evolution and host range expansion.</title>
        <authorList>
            <person name="Wyka S.A."/>
            <person name="Mondo S.J."/>
            <person name="Liu M."/>
            <person name="Dettman J."/>
            <person name="Nalam V."/>
            <person name="Broders K.D."/>
        </authorList>
    </citation>
    <scope>NUCLEOTIDE SEQUENCE [LARGE SCALE GENOMIC DNA]</scope>
    <source>
        <strain evidence="9 10">Clav52</strain>
    </source>
</reference>
<comment type="similarity">
    <text evidence="2 5">Belongs to the CBF/MAK21 family.</text>
</comment>
<feature type="compositionally biased region" description="Basic residues" evidence="6">
    <location>
        <begin position="1"/>
        <end position="12"/>
    </location>
</feature>
<dbReference type="AlphaFoldDB" id="A0A9P7U5G0"/>
<evidence type="ECO:0000259" key="7">
    <source>
        <dbReference type="Pfam" id="PF03914"/>
    </source>
</evidence>
<feature type="compositionally biased region" description="Acidic residues" evidence="6">
    <location>
        <begin position="104"/>
        <end position="115"/>
    </location>
</feature>
<protein>
    <recommendedName>
        <fullName evidence="5">Nucleolar complex-associated protein 3</fullName>
    </recommendedName>
</protein>
<dbReference type="GO" id="GO:0003682">
    <property type="term" value="F:chromatin binding"/>
    <property type="evidence" value="ECO:0007669"/>
    <property type="project" value="TreeGrafter"/>
</dbReference>
<dbReference type="PANTHER" id="PTHR14428">
    <property type="entry name" value="NUCLEOLAR COMPLEX PROTEIN 3"/>
    <property type="match status" value="1"/>
</dbReference>
<dbReference type="InterPro" id="IPR005612">
    <property type="entry name" value="CCAAT-binding_factor"/>
</dbReference>
<feature type="domain" description="Nucleolar complex-associated protein 3 N-terminal" evidence="8">
    <location>
        <begin position="129"/>
        <end position="220"/>
    </location>
</feature>
<dbReference type="GO" id="GO:0006270">
    <property type="term" value="P:DNA replication initiation"/>
    <property type="evidence" value="ECO:0007669"/>
    <property type="project" value="TreeGrafter"/>
</dbReference>
<evidence type="ECO:0000256" key="6">
    <source>
        <dbReference type="SAM" id="MobiDB-lite"/>
    </source>
</evidence>
<dbReference type="Pfam" id="PF03914">
    <property type="entry name" value="CBF"/>
    <property type="match status" value="1"/>
</dbReference>
<proteinExistence type="inferred from homology"/>
<dbReference type="GO" id="GO:0005730">
    <property type="term" value="C:nucleolus"/>
    <property type="evidence" value="ECO:0007669"/>
    <property type="project" value="UniProtKB-SubCell"/>
</dbReference>
<sequence>MGVNGVKKRKLAHASSADSQPAPSSKRTQKDFFKQAANWNLEQDYENRPRKGKKAAKESSRLPLKTADGRLELLKGLDPEEDAASIASDTEWLEGRDDAAGSDLDYDQEDEDEGEREPQIPESQKILEAQEELAKAAMLLNENPEENISGLKTMAKIGESKITTIRMLALMTQMAVYKDIIPGYRIRPQSEEDAAREKLSKEVRGLRQFEQALVAGYQAYIKELAQCARSQTSPVRGGQSLSNVAVTCACTLLTSVPHFNFRTELLRIVVGKLSRKVLNQDGAKAIEALETLFRDDEEGRPSLEAVSLVTKMMKAKEFAVSENVLNLFLSLRLLSEFSGKASQHHVEQTAPTTVKKHKRVFRTKKERKSVKEQKGLQKDMDLADALVSHEERERMQSETLKLVFATYFRILKQRSPHLMGAVLEGLAKYAHLINQDFFGDLLEALKDLIRHSDDDAENGSAEDDDENTAQPANQNDDDDDDDEASIRNLTREALLCTVTAYALLAGQDAHKSRNDLHLDLSYFTTHLFRSLLPLSVQPDLENTRLKSHASSSTSTTSKINVQTTTVLLLRSLTGILLPHYNIRQVAPLRLAAFTKQLMTASLQLPEKSAQAVLALLNDIAHAHGKRINSLWNTEERKGNGRFNALSESVEGSNPFATTVWEGELLRKHYSPKVREGAKMLEKAVMG</sequence>
<evidence type="ECO:0000259" key="8">
    <source>
        <dbReference type="Pfam" id="PF07540"/>
    </source>
</evidence>
<evidence type="ECO:0000256" key="4">
    <source>
        <dbReference type="ARBA" id="ARBA00023242"/>
    </source>
</evidence>
<keyword evidence="3" id="KW-0175">Coiled coil</keyword>
<keyword evidence="4" id="KW-0539">Nucleus</keyword>
<keyword evidence="5" id="KW-0690">Ribosome biogenesis</keyword>
<feature type="compositionally biased region" description="Acidic residues" evidence="6">
    <location>
        <begin position="454"/>
        <end position="467"/>
    </location>
</feature>
<feature type="compositionally biased region" description="Low complexity" evidence="6">
    <location>
        <begin position="13"/>
        <end position="25"/>
    </location>
</feature>
<feature type="region of interest" description="Disordered" evidence="6">
    <location>
        <begin position="453"/>
        <end position="483"/>
    </location>
</feature>
<feature type="compositionally biased region" description="Basic and acidic residues" evidence="6">
    <location>
        <begin position="67"/>
        <end position="78"/>
    </location>
</feature>
<dbReference type="Pfam" id="PF07540">
    <property type="entry name" value="NOC3p"/>
    <property type="match status" value="1"/>
</dbReference>
<feature type="region of interest" description="Disordered" evidence="6">
    <location>
        <begin position="1"/>
        <end position="122"/>
    </location>
</feature>
<evidence type="ECO:0000313" key="10">
    <source>
        <dbReference type="Proteomes" id="UP000707071"/>
    </source>
</evidence>
<feature type="domain" description="CCAAT-binding factor" evidence="7">
    <location>
        <begin position="493"/>
        <end position="677"/>
    </location>
</feature>
<name>A0A9P7U5G0_9HYPO</name>
<comment type="function">
    <text evidence="5">Required for synthesis of 60S ribosomal subunits and the transport of pre-ribosomes from the nucleoplasm to the cytoplasm.</text>
</comment>
<keyword evidence="10" id="KW-1185">Reference proteome</keyword>
<evidence type="ECO:0000313" key="9">
    <source>
        <dbReference type="EMBL" id="KAG6293297.1"/>
    </source>
</evidence>
<feature type="compositionally biased region" description="Basic and acidic residues" evidence="6">
    <location>
        <begin position="45"/>
        <end position="60"/>
    </location>
</feature>
<comment type="caution">
    <text evidence="9">The sequence shown here is derived from an EMBL/GenBank/DDBJ whole genome shotgun (WGS) entry which is preliminary data.</text>
</comment>
<dbReference type="EMBL" id="SRRH01000248">
    <property type="protein sequence ID" value="KAG6293297.1"/>
    <property type="molecule type" value="Genomic_DNA"/>
</dbReference>
<dbReference type="InterPro" id="IPR016903">
    <property type="entry name" value="Nucleolar_cplx-assoc_3"/>
</dbReference>